<evidence type="ECO:0000256" key="3">
    <source>
        <dbReference type="SAM" id="SignalP"/>
    </source>
</evidence>
<feature type="signal peptide" evidence="3">
    <location>
        <begin position="1"/>
        <end position="20"/>
    </location>
</feature>
<proteinExistence type="inferred from homology"/>
<organism evidence="4 5">
    <name type="scientific">Candidatus Limenecus avicola</name>
    <dbReference type="NCBI Taxonomy" id="2840847"/>
    <lineage>
        <taxon>Bacteria</taxon>
        <taxon>Bacillati</taxon>
        <taxon>Bacillota</taxon>
        <taxon>Clostridia</taxon>
        <taxon>Eubacteriales</taxon>
        <taxon>Clostridiaceae</taxon>
        <taxon>Clostridiaceae incertae sedis</taxon>
        <taxon>Candidatus Limenecus</taxon>
    </lineage>
</organism>
<dbReference type="PROSITE" id="PS51257">
    <property type="entry name" value="PROKAR_LIPOPROTEIN"/>
    <property type="match status" value="1"/>
</dbReference>
<dbReference type="PANTHER" id="PTHR30203:SF24">
    <property type="entry name" value="BLR4935 PROTEIN"/>
    <property type="match status" value="1"/>
</dbReference>
<evidence type="ECO:0000256" key="1">
    <source>
        <dbReference type="ARBA" id="ARBA00007613"/>
    </source>
</evidence>
<reference evidence="4" key="2">
    <citation type="journal article" date="2021" name="PeerJ">
        <title>Extensive microbial diversity within the chicken gut microbiome revealed by metagenomics and culture.</title>
        <authorList>
            <person name="Gilroy R."/>
            <person name="Ravi A."/>
            <person name="Getino M."/>
            <person name="Pursley I."/>
            <person name="Horton D.L."/>
            <person name="Alikhan N.F."/>
            <person name="Baker D."/>
            <person name="Gharbi K."/>
            <person name="Hall N."/>
            <person name="Watson M."/>
            <person name="Adriaenssens E.M."/>
            <person name="Foster-Nyarko E."/>
            <person name="Jarju S."/>
            <person name="Secka A."/>
            <person name="Antonio M."/>
            <person name="Oren A."/>
            <person name="Chaudhuri R.R."/>
            <person name="La Ragione R."/>
            <person name="Hildebrand F."/>
            <person name="Pallen M.J."/>
        </authorList>
    </citation>
    <scope>NUCLEOTIDE SEQUENCE</scope>
    <source>
        <strain evidence="4">CHK154-7741</strain>
    </source>
</reference>
<dbReference type="GO" id="GO:0015562">
    <property type="term" value="F:efflux transmembrane transporter activity"/>
    <property type="evidence" value="ECO:0007669"/>
    <property type="project" value="InterPro"/>
</dbReference>
<dbReference type="Pfam" id="PF02321">
    <property type="entry name" value="OEP"/>
    <property type="match status" value="1"/>
</dbReference>
<comment type="similarity">
    <text evidence="1">Belongs to the outer membrane factor (OMF) (TC 1.B.17) family.</text>
</comment>
<dbReference type="AlphaFoldDB" id="A0A9D1MZM7"/>
<dbReference type="PANTHER" id="PTHR30203">
    <property type="entry name" value="OUTER MEMBRANE CATION EFFLUX PROTEIN"/>
    <property type="match status" value="1"/>
</dbReference>
<evidence type="ECO:0000256" key="2">
    <source>
        <dbReference type="SAM" id="Coils"/>
    </source>
</evidence>
<evidence type="ECO:0000313" key="5">
    <source>
        <dbReference type="Proteomes" id="UP000886748"/>
    </source>
</evidence>
<comment type="caution">
    <text evidence="4">The sequence shown here is derived from an EMBL/GenBank/DDBJ whole genome shotgun (WGS) entry which is preliminary data.</text>
</comment>
<feature type="chain" id="PRO_5039630852" evidence="3">
    <location>
        <begin position="21"/>
        <end position="427"/>
    </location>
</feature>
<accession>A0A9D1MZM7</accession>
<reference evidence="4" key="1">
    <citation type="submission" date="2020-10" db="EMBL/GenBank/DDBJ databases">
        <authorList>
            <person name="Gilroy R."/>
        </authorList>
    </citation>
    <scope>NUCLEOTIDE SEQUENCE</scope>
    <source>
        <strain evidence="4">CHK154-7741</strain>
    </source>
</reference>
<evidence type="ECO:0000313" key="4">
    <source>
        <dbReference type="EMBL" id="HIU92384.1"/>
    </source>
</evidence>
<dbReference type="InterPro" id="IPR010131">
    <property type="entry name" value="MdtP/NodT-like"/>
</dbReference>
<dbReference type="Gene3D" id="1.20.1600.10">
    <property type="entry name" value="Outer membrane efflux proteins (OEP)"/>
    <property type="match status" value="1"/>
</dbReference>
<dbReference type="EMBL" id="DVOD01000032">
    <property type="protein sequence ID" value="HIU92384.1"/>
    <property type="molecule type" value="Genomic_DNA"/>
</dbReference>
<dbReference type="InterPro" id="IPR003423">
    <property type="entry name" value="OMP_efflux"/>
</dbReference>
<protein>
    <submittedName>
        <fullName evidence="4">TolC family protein</fullName>
    </submittedName>
</protein>
<name>A0A9D1MZM7_9CLOT</name>
<dbReference type="SUPFAM" id="SSF56954">
    <property type="entry name" value="Outer membrane efflux proteins (OEP)"/>
    <property type="match status" value="1"/>
</dbReference>
<dbReference type="Proteomes" id="UP000886748">
    <property type="component" value="Unassembled WGS sequence"/>
</dbReference>
<keyword evidence="2" id="KW-0175">Coiled coil</keyword>
<sequence length="427" mass="48503">MKRFLLITLILLGSCLSAFALDSKQLAHSEDDKFKISLPQAMEMALKGNIELQEQRKNLGISQNDIKIANALKNPQFQTNLLIGKIAKANSSQLGITLPVEITKRGARKKAAMASLDYTENKINDYEFKLKLRIRTAYFNLLVAKSDLKIMEERKELLEDLCKITRNKSKKSDSYEIDVLQADMRLKKQLIQINKAKANVRTAQYNFNRILNLENNLTLYDSKEDSLFDRAVVAEFNLPGYEALESAAFNNRYDIKMAEAKMIKAKRDIDVAIRQRIPDVYISGGYAFAHDGTPGAYVGAGFDIPSLYMYNPEIKNARLNYEKAQLEYNSIINITKNVIHTNHDKFVIAKENVDHYDEILTESREILKLSKQRYQKGKTPLTSLIVVEHSHQELLAEYLAAIGVYYNAYIALLQEIGSDTISAVADL</sequence>
<gene>
    <name evidence="4" type="ORF">IAD26_04535</name>
</gene>
<feature type="coiled-coil region" evidence="2">
    <location>
        <begin position="141"/>
        <end position="168"/>
    </location>
</feature>
<keyword evidence="3" id="KW-0732">Signal</keyword>